<feature type="region of interest" description="Disordered" evidence="1">
    <location>
        <begin position="246"/>
        <end position="283"/>
    </location>
</feature>
<organism evidence="2 3">
    <name type="scientific">Penaeus vannamei</name>
    <name type="common">Whiteleg shrimp</name>
    <name type="synonym">Litopenaeus vannamei</name>
    <dbReference type="NCBI Taxonomy" id="6689"/>
    <lineage>
        <taxon>Eukaryota</taxon>
        <taxon>Metazoa</taxon>
        <taxon>Ecdysozoa</taxon>
        <taxon>Arthropoda</taxon>
        <taxon>Crustacea</taxon>
        <taxon>Multicrustacea</taxon>
        <taxon>Malacostraca</taxon>
        <taxon>Eumalacostraca</taxon>
        <taxon>Eucarida</taxon>
        <taxon>Decapoda</taxon>
        <taxon>Dendrobranchiata</taxon>
        <taxon>Penaeoidea</taxon>
        <taxon>Penaeidae</taxon>
        <taxon>Penaeus</taxon>
    </lineage>
</organism>
<reference evidence="2 3" key="1">
    <citation type="submission" date="2018-04" db="EMBL/GenBank/DDBJ databases">
        <authorList>
            <person name="Zhang X."/>
            <person name="Yuan J."/>
            <person name="Li F."/>
            <person name="Xiang J."/>
        </authorList>
    </citation>
    <scope>NUCLEOTIDE SEQUENCE [LARGE SCALE GENOMIC DNA]</scope>
    <source>
        <tissue evidence="2">Muscle</tissue>
    </source>
</reference>
<keyword evidence="3" id="KW-1185">Reference proteome</keyword>
<gene>
    <name evidence="2" type="ORF">C7M84_011752</name>
</gene>
<sequence length="371" mass="39532">MEAWESLLRRPLATTGRAREAPAGSRRGRVSGAASVVAFAGHLSGDAAVSRAAAPSPLPPPPLLSVPSPPFCPLPFLPPPFPFFSSFYPSLLLLSVPLHVLHLNLCPSSPLLSLPYPPPHPSVSTPSPSALTSPFFPPPPLLPSPPLPLPPLSALTSPFLPPSPSPSALTSPFSPPPPPPVLPLKFSRAALCVHVTHFLSWRPRFRLQILCLRLELNDRAAYLVGGSVTGAAEPRDMDTGLQRKLVQGSAPRPPRAPFGRCEPTFTEPRVASSGGRRLAPEGRRTPYKEPLISLCFAFVARRDRGCGRGQRSGQGGLDVPLPEVFGGALACLPDCAGSCALRRNPLQMRAGKETPLHALPGARKQAYFKYI</sequence>
<accession>A0A423T0K0</accession>
<dbReference type="Proteomes" id="UP000283509">
    <property type="component" value="Unassembled WGS sequence"/>
</dbReference>
<name>A0A423T0K0_PENVA</name>
<evidence type="ECO:0000313" key="2">
    <source>
        <dbReference type="EMBL" id="ROT70006.1"/>
    </source>
</evidence>
<reference evidence="2 3" key="2">
    <citation type="submission" date="2019-01" db="EMBL/GenBank/DDBJ databases">
        <title>The decoding of complex shrimp genome reveals the adaptation for benthos swimmer, frequently molting mechanism and breeding impact on genome.</title>
        <authorList>
            <person name="Sun Y."/>
            <person name="Gao Y."/>
            <person name="Yu Y."/>
        </authorList>
    </citation>
    <scope>NUCLEOTIDE SEQUENCE [LARGE SCALE GENOMIC DNA]</scope>
    <source>
        <tissue evidence="2">Muscle</tissue>
    </source>
</reference>
<proteinExistence type="predicted"/>
<dbReference type="AlphaFoldDB" id="A0A423T0K0"/>
<evidence type="ECO:0000256" key="1">
    <source>
        <dbReference type="SAM" id="MobiDB-lite"/>
    </source>
</evidence>
<comment type="caution">
    <text evidence="2">The sequence shown here is derived from an EMBL/GenBank/DDBJ whole genome shotgun (WGS) entry which is preliminary data.</text>
</comment>
<protein>
    <submittedName>
        <fullName evidence="2">Uncharacterized protein</fullName>
    </submittedName>
</protein>
<dbReference type="EMBL" id="QCYY01002485">
    <property type="protein sequence ID" value="ROT70006.1"/>
    <property type="molecule type" value="Genomic_DNA"/>
</dbReference>
<evidence type="ECO:0000313" key="3">
    <source>
        <dbReference type="Proteomes" id="UP000283509"/>
    </source>
</evidence>